<feature type="chain" id="PRO_5035738441" evidence="1">
    <location>
        <begin position="25"/>
        <end position="445"/>
    </location>
</feature>
<protein>
    <submittedName>
        <fullName evidence="2">Uncharacterized protein</fullName>
    </submittedName>
</protein>
<sequence length="445" mass="51326">MNLKSLIVFTFAFGLALSFNTTSADEIFKSLNTTSTGITYDQKSDEITSWCLRDRLDEVFISTKSKIVQYLSDEDLQNIATIKMISKCANFELNRRSKVMHWRNKKITPPFLTKAWKLISRTNFTDEKACLAFCNYQIQTKLEKHIHKERFANHYWSPRRVILFGSENSLNITILRSCYILLVTSQEDHLKIFDEIIEDKNSPFVPDEIQGSQMNGIIIPFACPFTFNILTMTMEDIVLVIFIFLQSLGDDLCSAYRVIKRAKRQVKLVIVFAGDHQRTGEKVEDRASITARILRNTLHIPICIVAQSDTREKKRLRKYKDSSVLFFRGSDMHASTLVINTTDEAKLKETFLNWKKKLHFLENHQILAFHFTMINGTEPENSEQIFSDTFPNIQLSTLCLLGKQSITGVNYQTKTECRFDIGPVYVIAGSRKFGYDEDDSSEESD</sequence>
<accession>A0A8R1TVQ3</accession>
<dbReference type="AlphaFoldDB" id="A0A8R1TVQ3"/>
<dbReference type="EnsemblMetazoa" id="OVOC6173.1">
    <property type="protein sequence ID" value="OVOC6173.1"/>
    <property type="gene ID" value="WBGene00242982"/>
</dbReference>
<reference evidence="2" key="2">
    <citation type="submission" date="2022-06" db="UniProtKB">
        <authorList>
            <consortium name="EnsemblMetazoa"/>
        </authorList>
    </citation>
    <scope>IDENTIFICATION</scope>
</reference>
<proteinExistence type="predicted"/>
<name>A0A8R1TVQ3_ONCVO</name>
<dbReference type="OMA" id="NRENAIH"/>
<keyword evidence="1" id="KW-0732">Signal</keyword>
<organism evidence="2 3">
    <name type="scientific">Onchocerca volvulus</name>
    <dbReference type="NCBI Taxonomy" id="6282"/>
    <lineage>
        <taxon>Eukaryota</taxon>
        <taxon>Metazoa</taxon>
        <taxon>Ecdysozoa</taxon>
        <taxon>Nematoda</taxon>
        <taxon>Chromadorea</taxon>
        <taxon>Rhabditida</taxon>
        <taxon>Spirurina</taxon>
        <taxon>Spiruromorpha</taxon>
        <taxon>Filarioidea</taxon>
        <taxon>Onchocercidae</taxon>
        <taxon>Onchocerca</taxon>
    </lineage>
</organism>
<reference evidence="3" key="1">
    <citation type="submission" date="2013-10" db="EMBL/GenBank/DDBJ databases">
        <title>Genome sequencing of Onchocerca volvulus.</title>
        <authorList>
            <person name="Cotton J."/>
            <person name="Tsai J."/>
            <person name="Stanley E."/>
            <person name="Tracey A."/>
            <person name="Holroyd N."/>
            <person name="Lustigman S."/>
            <person name="Berriman M."/>
        </authorList>
    </citation>
    <scope>NUCLEOTIDE SEQUENCE</scope>
</reference>
<keyword evidence="3" id="KW-1185">Reference proteome</keyword>
<dbReference type="EMBL" id="CMVM020000170">
    <property type="status" value="NOT_ANNOTATED_CDS"/>
    <property type="molecule type" value="Genomic_DNA"/>
</dbReference>
<evidence type="ECO:0000313" key="3">
    <source>
        <dbReference type="Proteomes" id="UP000024404"/>
    </source>
</evidence>
<feature type="signal peptide" evidence="1">
    <location>
        <begin position="1"/>
        <end position="24"/>
    </location>
</feature>
<evidence type="ECO:0000313" key="2">
    <source>
        <dbReference type="EnsemblMetazoa" id="OVOC6173.1"/>
    </source>
</evidence>
<evidence type="ECO:0000256" key="1">
    <source>
        <dbReference type="SAM" id="SignalP"/>
    </source>
</evidence>
<dbReference type="Proteomes" id="UP000024404">
    <property type="component" value="Unassembled WGS sequence"/>
</dbReference>